<proteinExistence type="predicted"/>
<dbReference type="Proteomes" id="UP000516422">
    <property type="component" value="Chromosome"/>
</dbReference>
<dbReference type="Pfam" id="PF03771">
    <property type="entry name" value="SPDY"/>
    <property type="match status" value="2"/>
</dbReference>
<feature type="domain" description="DUF317" evidence="1">
    <location>
        <begin position="45"/>
        <end position="101"/>
    </location>
</feature>
<evidence type="ECO:0000313" key="2">
    <source>
        <dbReference type="EMBL" id="QNT91933.1"/>
    </source>
</evidence>
<gene>
    <name evidence="2" type="ORF">HEP81_01604</name>
</gene>
<evidence type="ECO:0000313" key="3">
    <source>
        <dbReference type="Proteomes" id="UP000516422"/>
    </source>
</evidence>
<name>A0A7H1PV53_9ACTN</name>
<dbReference type="AlphaFoldDB" id="A0A7H1PV53"/>
<sequence length="227" mass="25479">MTEHTVLVAPRHIAGAGEASIVTTHLRQHHWRDLLEPGGLRTYLESPDTTIRLCLEPNPERPWWTVVGTPPSGELWHATFEARTPAEMVLAFAQALTHPDRVPGEDPFNVLTDAGWTRPYARNPYYKRQSPDQLALWDLRRDDEVTGWYARCRVYGEPLWSAVLSAHTPRPAVTAFATALADPSPLPRSPDAIPTAAHKFLTHRTAVPRPTTELPVRPHPTPAVRIR</sequence>
<dbReference type="EMBL" id="CP051006">
    <property type="protein sequence ID" value="QNT91933.1"/>
    <property type="molecule type" value="Genomic_DNA"/>
</dbReference>
<protein>
    <recommendedName>
        <fullName evidence="1">DUF317 domain-containing protein</fullName>
    </recommendedName>
</protein>
<dbReference type="InterPro" id="IPR005523">
    <property type="entry name" value="DUF317_SPDY"/>
</dbReference>
<dbReference type="KEGG" id="sgf:HEP81_01604"/>
<feature type="domain" description="DUF317" evidence="1">
    <location>
        <begin position="130"/>
        <end position="185"/>
    </location>
</feature>
<reference evidence="2 3" key="1">
    <citation type="submission" date="2020-04" db="EMBL/GenBank/DDBJ databases">
        <title>Characterization and engineering of Streptomyces griseofuscus DSM40191 as a potential heterologous host for expression of BGCs.</title>
        <authorList>
            <person name="Gren T."/>
            <person name="Whitford C.M."/>
            <person name="Mohite O.S."/>
            <person name="Joergensen T.S."/>
            <person name="Nielsen J.B."/>
            <person name="Lee S.Y."/>
            <person name="Weber T."/>
        </authorList>
    </citation>
    <scope>NUCLEOTIDE SEQUENCE [LARGE SCALE GENOMIC DNA]</scope>
    <source>
        <strain evidence="2 3">DSM 40191</strain>
    </source>
</reference>
<dbReference type="GeneID" id="91461212"/>
<accession>A0A7H1PV53</accession>
<organism evidence="2 3">
    <name type="scientific">Streptomyces griseofuscus</name>
    <dbReference type="NCBI Taxonomy" id="146922"/>
    <lineage>
        <taxon>Bacteria</taxon>
        <taxon>Bacillati</taxon>
        <taxon>Actinomycetota</taxon>
        <taxon>Actinomycetes</taxon>
        <taxon>Kitasatosporales</taxon>
        <taxon>Streptomycetaceae</taxon>
        <taxon>Streptomyces</taxon>
    </lineage>
</organism>
<dbReference type="RefSeq" id="WP_051850512.1">
    <property type="nucleotide sequence ID" value="NZ_CP051006.1"/>
</dbReference>
<evidence type="ECO:0000259" key="1">
    <source>
        <dbReference type="Pfam" id="PF03771"/>
    </source>
</evidence>